<evidence type="ECO:0000256" key="6">
    <source>
        <dbReference type="ARBA" id="ARBA00023015"/>
    </source>
</evidence>
<dbReference type="InterPro" id="IPR013719">
    <property type="entry name" value="RTT106/SPT16-like_middle_dom"/>
</dbReference>
<keyword evidence="3 12" id="KW-0158">Chromosome</keyword>
<dbReference type="InterPro" id="IPR036910">
    <property type="entry name" value="HMG_box_dom_sf"/>
</dbReference>
<organism evidence="15 16">
    <name type="scientific">[Myrmecia] bisecta</name>
    <dbReference type="NCBI Taxonomy" id="41462"/>
    <lineage>
        <taxon>Eukaryota</taxon>
        <taxon>Viridiplantae</taxon>
        <taxon>Chlorophyta</taxon>
        <taxon>core chlorophytes</taxon>
        <taxon>Trebouxiophyceae</taxon>
        <taxon>Trebouxiales</taxon>
        <taxon>Trebouxiaceae</taxon>
        <taxon>Myrmecia</taxon>
    </lineage>
</organism>
<dbReference type="InterPro" id="IPR000969">
    <property type="entry name" value="SSRP1/POB3"/>
</dbReference>
<dbReference type="Pfam" id="PF17292">
    <property type="entry name" value="POB3_N"/>
    <property type="match status" value="1"/>
</dbReference>
<dbReference type="FunFam" id="2.30.29.150:FF:000001">
    <property type="entry name" value="Fact complex subunit ssrp1"/>
    <property type="match status" value="1"/>
</dbReference>
<dbReference type="InterPro" id="IPR009071">
    <property type="entry name" value="HMG_box_dom"/>
</dbReference>
<protein>
    <recommendedName>
        <fullName evidence="12">FACT complex subunit SSRP1</fullName>
    </recommendedName>
</protein>
<dbReference type="CDD" id="cd01390">
    <property type="entry name" value="HMG-box_NHP6-like"/>
    <property type="match status" value="1"/>
</dbReference>
<dbReference type="GO" id="GO:0003677">
    <property type="term" value="F:DNA binding"/>
    <property type="evidence" value="ECO:0007669"/>
    <property type="project" value="UniProtKB-UniRule"/>
</dbReference>
<feature type="region of interest" description="Disordered" evidence="13">
    <location>
        <begin position="471"/>
        <end position="566"/>
    </location>
</feature>
<dbReference type="GO" id="GO:0035101">
    <property type="term" value="C:FACT complex"/>
    <property type="evidence" value="ECO:0007669"/>
    <property type="project" value="TreeGrafter"/>
</dbReference>
<comment type="function">
    <text evidence="12">Component of the FACT complex, a general chromatin factor that acts to reorganize nucleosomes. The FACT complex is involved in multiple processes that require DNA as a template such as mRNA elongation, DNA replication and DNA repair. During transcription elongation the FACT complex acts as a histone chaperone that both destabilizes and restores nucleosomal structure. It facilitates the passage of RNA polymerase II and transcription by promoting the dissociation of one histone H2A-H2B dimer from the nucleosome, then subsequently promotes the reestablishment of the nucleosome following the passage of RNA polymerase II.</text>
</comment>
<comment type="caution">
    <text evidence="15">The sequence shown here is derived from an EMBL/GenBank/DDBJ whole genome shotgun (WGS) entry which is preliminary data.</text>
</comment>
<keyword evidence="7 11" id="KW-0238">DNA-binding</keyword>
<dbReference type="Gene3D" id="2.30.29.30">
    <property type="entry name" value="Pleckstrin-homology domain (PH domain)/Phosphotyrosine-binding domain (PTB)"/>
    <property type="match status" value="2"/>
</dbReference>
<dbReference type="InterPro" id="IPR038167">
    <property type="entry name" value="SSRP1_sf"/>
</dbReference>
<dbReference type="Gene3D" id="1.10.30.10">
    <property type="entry name" value="High mobility group box domain"/>
    <property type="match status" value="1"/>
</dbReference>
<reference evidence="15 16" key="1">
    <citation type="journal article" date="2024" name="Nat. Commun.">
        <title>Phylogenomics reveals the evolutionary origins of lichenization in chlorophyte algae.</title>
        <authorList>
            <person name="Puginier C."/>
            <person name="Libourel C."/>
            <person name="Otte J."/>
            <person name="Skaloud P."/>
            <person name="Haon M."/>
            <person name="Grisel S."/>
            <person name="Petersen M."/>
            <person name="Berrin J.G."/>
            <person name="Delaux P.M."/>
            <person name="Dal Grande F."/>
            <person name="Keller J."/>
        </authorList>
    </citation>
    <scope>NUCLEOTIDE SEQUENCE [LARGE SCALE GENOMIC DNA]</scope>
    <source>
        <strain evidence="15 16">SAG 2043</strain>
    </source>
</reference>
<evidence type="ECO:0000256" key="1">
    <source>
        <dbReference type="ARBA" id="ARBA00010060"/>
    </source>
</evidence>
<dbReference type="PROSITE" id="PS50118">
    <property type="entry name" value="HMG_BOX_2"/>
    <property type="match status" value="1"/>
</dbReference>
<keyword evidence="8 12" id="KW-0804">Transcription</keyword>
<sequence>MAEVTQQFGNILLGGRSGTSQGQLRISETGLAWRKSGGGKTVEVPSKDIQSLLWTKVARGCQLSVRRQSGQTINFIGFRDKDLELLQESFDKDIEEQELAVSGRNWGDALIDGSTLVFKVNGKPAFRVPLNEVGQVAQGRDEVMLEFPVDDHAGGERDDALVEMGFYVPKDTEQYPGNEETPAAKVFYDRVMEHTEVVASGDAIASFEAVAVLAPRGRFEVEMYSTFMKLVGQSQDYVVQYDSIVRLFVLPKNPPHTLVVVSLDPPIRKGQTYYPHILCQFSAEEDTTVELDITEDLLAAKNEKCGGKLQKSMDGPSFDVFARTLRGLSSAKLTKPGAFRTADGVGYALRCSFKADDGYLYPLERAFFYVHKPPTLLVHDEIESVEFMRQGGGVLAASAKTFDLNIRLKNEQEYLFRGIQKSEWTNLFNFIHAKKLRVENLREAEMGPGGGGRAIDLDLGEDIDTGMAKMQAAGELEDSEEDADFQMGSGDEEDDGEASDDSGSASEGEEVAEPAAKKVKKRAAASPGAAPKPKKAKKMAPPDSEAQGKPKAKRKKKDKNAPKKGLSAFMFFSSGMREQVKAENPGIAFGEIGKVMGEKWKQVSPEERAKYEQMAANDKERYARDMEAYKEKQAAEGRNLGAESG</sequence>
<keyword evidence="6 12" id="KW-0805">Transcription regulation</keyword>
<evidence type="ECO:0000256" key="3">
    <source>
        <dbReference type="ARBA" id="ARBA00022454"/>
    </source>
</evidence>
<evidence type="ECO:0000256" key="4">
    <source>
        <dbReference type="ARBA" id="ARBA00022705"/>
    </source>
</evidence>
<evidence type="ECO:0000313" key="16">
    <source>
        <dbReference type="Proteomes" id="UP001489004"/>
    </source>
</evidence>
<dbReference type="SUPFAM" id="SSF47095">
    <property type="entry name" value="HMG-box"/>
    <property type="match status" value="1"/>
</dbReference>
<accession>A0AAW1PT06</accession>
<dbReference type="Gene3D" id="2.30.29.220">
    <property type="entry name" value="Structure-specific recognition protein (SSRP1)"/>
    <property type="match status" value="1"/>
</dbReference>
<evidence type="ECO:0000256" key="11">
    <source>
        <dbReference type="PROSITE-ProRule" id="PRU00267"/>
    </source>
</evidence>
<comment type="subunit">
    <text evidence="2">Component of the FACT complex, a stable heterodimer of SPT16 and SSRP1.</text>
</comment>
<gene>
    <name evidence="15" type="ORF">WJX72_005220</name>
</gene>
<evidence type="ECO:0000256" key="13">
    <source>
        <dbReference type="SAM" id="MobiDB-lite"/>
    </source>
</evidence>
<dbReference type="AlphaFoldDB" id="A0AAW1PT06"/>
<dbReference type="GO" id="GO:0042393">
    <property type="term" value="F:histone binding"/>
    <property type="evidence" value="ECO:0007669"/>
    <property type="project" value="TreeGrafter"/>
</dbReference>
<feature type="DNA-binding region" description="HMG box" evidence="11">
    <location>
        <begin position="562"/>
        <end position="630"/>
    </location>
</feature>
<dbReference type="InterPro" id="IPR048993">
    <property type="entry name" value="SSRP1-like_PH1"/>
</dbReference>
<evidence type="ECO:0000256" key="5">
    <source>
        <dbReference type="ARBA" id="ARBA00022763"/>
    </source>
</evidence>
<dbReference type="SMART" id="SM00398">
    <property type="entry name" value="HMG"/>
    <property type="match status" value="1"/>
</dbReference>
<evidence type="ECO:0000256" key="9">
    <source>
        <dbReference type="ARBA" id="ARBA00023204"/>
    </source>
</evidence>
<dbReference type="Pfam" id="PF00505">
    <property type="entry name" value="HMG_box"/>
    <property type="match status" value="1"/>
</dbReference>
<dbReference type="Gene3D" id="2.30.29.150">
    <property type="match status" value="1"/>
</dbReference>
<dbReference type="Pfam" id="PF08512">
    <property type="entry name" value="Rttp106-like_middle"/>
    <property type="match status" value="1"/>
</dbReference>
<dbReference type="FunFam" id="2.30.29.220:FF:000002">
    <property type="entry name" value="FACT complex subunit SSRP1"/>
    <property type="match status" value="1"/>
</dbReference>
<evidence type="ECO:0000256" key="12">
    <source>
        <dbReference type="RuleBase" id="RU364013"/>
    </source>
</evidence>
<name>A0AAW1PT06_9CHLO</name>
<dbReference type="InterPro" id="IPR050454">
    <property type="entry name" value="RTT106/SSRP1_HistChap/FACT"/>
</dbReference>
<dbReference type="CDD" id="cd13231">
    <property type="entry name" value="PH2_SSRP1-like"/>
    <property type="match status" value="1"/>
</dbReference>
<keyword evidence="9 12" id="KW-0234">DNA repair</keyword>
<dbReference type="GO" id="GO:0006260">
    <property type="term" value="P:DNA replication"/>
    <property type="evidence" value="ECO:0007669"/>
    <property type="project" value="UniProtKB-KW"/>
</dbReference>
<dbReference type="InterPro" id="IPR024954">
    <property type="entry name" value="SSRP1_DD"/>
</dbReference>
<dbReference type="FunFam" id="1.10.30.10:FF:000016">
    <property type="entry name" value="FACT complex subunit SSRP1"/>
    <property type="match status" value="1"/>
</dbReference>
<dbReference type="InterPro" id="IPR035417">
    <property type="entry name" value="SSRP1/POB3_N"/>
</dbReference>
<dbReference type="Pfam" id="PF21103">
    <property type="entry name" value="PH1_SSRP1-like"/>
    <property type="match status" value="1"/>
</dbReference>
<keyword evidence="16" id="KW-1185">Reference proteome</keyword>
<evidence type="ECO:0000256" key="10">
    <source>
        <dbReference type="ARBA" id="ARBA00023242"/>
    </source>
</evidence>
<dbReference type="EMBL" id="JALJOR010000009">
    <property type="protein sequence ID" value="KAK9811520.1"/>
    <property type="molecule type" value="Genomic_DNA"/>
</dbReference>
<dbReference type="GO" id="GO:0031491">
    <property type="term" value="F:nucleosome binding"/>
    <property type="evidence" value="ECO:0007669"/>
    <property type="project" value="TreeGrafter"/>
</dbReference>
<evidence type="ECO:0000256" key="2">
    <source>
        <dbReference type="ARBA" id="ARBA00011111"/>
    </source>
</evidence>
<comment type="subcellular location">
    <subcellularLocation>
        <location evidence="12">Nucleus</location>
    </subcellularLocation>
    <subcellularLocation>
        <location evidence="12">Chromosome</location>
    </subcellularLocation>
</comment>
<dbReference type="SMART" id="SM01287">
    <property type="entry name" value="Rtt106"/>
    <property type="match status" value="1"/>
</dbReference>
<feature type="domain" description="HMG box" evidence="14">
    <location>
        <begin position="562"/>
        <end position="630"/>
    </location>
</feature>
<dbReference type="InterPro" id="IPR011993">
    <property type="entry name" value="PH-like_dom_sf"/>
</dbReference>
<dbReference type="CDD" id="cd13230">
    <property type="entry name" value="PH1_SSRP1-like"/>
    <property type="match status" value="1"/>
</dbReference>
<evidence type="ECO:0000256" key="8">
    <source>
        <dbReference type="ARBA" id="ARBA00023163"/>
    </source>
</evidence>
<dbReference type="Proteomes" id="UP001489004">
    <property type="component" value="Unassembled WGS sequence"/>
</dbReference>
<feature type="compositionally biased region" description="Acidic residues" evidence="13">
    <location>
        <begin position="475"/>
        <end position="500"/>
    </location>
</feature>
<dbReference type="PANTHER" id="PTHR45849:SF1">
    <property type="entry name" value="FACT COMPLEX SUBUNIT SSRP1"/>
    <property type="match status" value="1"/>
</dbReference>
<dbReference type="SUPFAM" id="SSF50729">
    <property type="entry name" value="PH domain-like"/>
    <property type="match status" value="1"/>
</dbReference>
<keyword evidence="10 11" id="KW-0539">Nucleus</keyword>
<keyword evidence="5 12" id="KW-0227">DNA damage</keyword>
<comment type="similarity">
    <text evidence="1 12">Belongs to the SSRP1 family.</text>
</comment>
<dbReference type="PANTHER" id="PTHR45849">
    <property type="entry name" value="FACT COMPLEX SUBUNIT SSRP1"/>
    <property type="match status" value="1"/>
</dbReference>
<dbReference type="Pfam" id="PF03531">
    <property type="entry name" value="SSrecog"/>
    <property type="match status" value="1"/>
</dbReference>
<evidence type="ECO:0000256" key="7">
    <source>
        <dbReference type="ARBA" id="ARBA00023125"/>
    </source>
</evidence>
<evidence type="ECO:0000259" key="14">
    <source>
        <dbReference type="PROSITE" id="PS50118"/>
    </source>
</evidence>
<proteinExistence type="inferred from homology"/>
<dbReference type="PRINTS" id="PR00887">
    <property type="entry name" value="SSRCOGNITION"/>
</dbReference>
<keyword evidence="4 12" id="KW-0235">DNA replication</keyword>
<dbReference type="GO" id="GO:0006281">
    <property type="term" value="P:DNA repair"/>
    <property type="evidence" value="ECO:0007669"/>
    <property type="project" value="UniProtKB-KW"/>
</dbReference>
<evidence type="ECO:0000313" key="15">
    <source>
        <dbReference type="EMBL" id="KAK9811520.1"/>
    </source>
</evidence>